<protein>
    <submittedName>
        <fullName evidence="1">Uncharacterized protein</fullName>
    </submittedName>
</protein>
<accession>A0A4D6MI11</accession>
<reference evidence="1 2" key="1">
    <citation type="submission" date="2019-04" db="EMBL/GenBank/DDBJ databases">
        <title>An improved genome assembly and genetic linkage map for asparagus bean, Vigna unguiculata ssp. sesquipedialis.</title>
        <authorList>
            <person name="Xia Q."/>
            <person name="Zhang R."/>
            <person name="Dong Y."/>
        </authorList>
    </citation>
    <scope>NUCLEOTIDE SEQUENCE [LARGE SCALE GENOMIC DNA]</scope>
    <source>
        <tissue evidence="1">Leaf</tissue>
    </source>
</reference>
<keyword evidence="2" id="KW-1185">Reference proteome</keyword>
<evidence type="ECO:0000313" key="1">
    <source>
        <dbReference type="EMBL" id="QCE00658.1"/>
    </source>
</evidence>
<name>A0A4D6MI11_VIGUN</name>
<dbReference type="Proteomes" id="UP000501690">
    <property type="component" value="Linkage Group LG7"/>
</dbReference>
<dbReference type="EMBL" id="CP039351">
    <property type="protein sequence ID" value="QCE00658.1"/>
    <property type="molecule type" value="Genomic_DNA"/>
</dbReference>
<dbReference type="AlphaFoldDB" id="A0A4D6MI11"/>
<evidence type="ECO:0000313" key="2">
    <source>
        <dbReference type="Proteomes" id="UP000501690"/>
    </source>
</evidence>
<organism evidence="1 2">
    <name type="scientific">Vigna unguiculata</name>
    <name type="common">Cowpea</name>
    <dbReference type="NCBI Taxonomy" id="3917"/>
    <lineage>
        <taxon>Eukaryota</taxon>
        <taxon>Viridiplantae</taxon>
        <taxon>Streptophyta</taxon>
        <taxon>Embryophyta</taxon>
        <taxon>Tracheophyta</taxon>
        <taxon>Spermatophyta</taxon>
        <taxon>Magnoliopsida</taxon>
        <taxon>eudicotyledons</taxon>
        <taxon>Gunneridae</taxon>
        <taxon>Pentapetalae</taxon>
        <taxon>rosids</taxon>
        <taxon>fabids</taxon>
        <taxon>Fabales</taxon>
        <taxon>Fabaceae</taxon>
        <taxon>Papilionoideae</taxon>
        <taxon>50 kb inversion clade</taxon>
        <taxon>NPAAA clade</taxon>
        <taxon>indigoferoid/millettioid clade</taxon>
        <taxon>Phaseoleae</taxon>
        <taxon>Vigna</taxon>
    </lineage>
</organism>
<proteinExistence type="predicted"/>
<sequence length="131" mass="14400">MFDLGFSSSGNLNGSVYGSDNFFLFAKVLTRKVNNARKGYYGYPSSSSGHVRASFVQTSPLVWNSISTAQPRASGAPIVIGVARSALLDPIYARSILLVASLLDLLHSSLLPLLDLLYSSLHRYYFFERQC</sequence>
<gene>
    <name evidence="1" type="ORF">DEO72_LG7g1948</name>
</gene>